<dbReference type="Pfam" id="PF07690">
    <property type="entry name" value="MFS_1"/>
    <property type="match status" value="1"/>
</dbReference>
<dbReference type="PROSITE" id="PS50850">
    <property type="entry name" value="MFS"/>
    <property type="match status" value="1"/>
</dbReference>
<comment type="catalytic activity">
    <reaction evidence="13">
        <text>L-alpha-aminoacyl-L-lysine(out) = L-alpha-aminoacyl-L-lysine(in)</text>
        <dbReference type="Rhea" id="RHEA:79383"/>
        <dbReference type="ChEBI" id="CHEBI:229966"/>
    </reaction>
</comment>
<evidence type="ECO:0000256" key="23">
    <source>
        <dbReference type="ARBA" id="ARBA00045709"/>
    </source>
</evidence>
<evidence type="ECO:0000256" key="5">
    <source>
        <dbReference type="ARBA" id="ARBA00022989"/>
    </source>
</evidence>
<dbReference type="SUPFAM" id="SSF103473">
    <property type="entry name" value="MFS general substrate transporter"/>
    <property type="match status" value="1"/>
</dbReference>
<evidence type="ECO:0000256" key="20">
    <source>
        <dbReference type="ARBA" id="ARBA00044924"/>
    </source>
</evidence>
<comment type="catalytic activity">
    <reaction evidence="12">
        <text>L-lysyl-L-alpha-amino acid(out) = L-lysyl-L-alpha-amino acid(in)</text>
        <dbReference type="Rhea" id="RHEA:79387"/>
        <dbReference type="ChEBI" id="CHEBI:229965"/>
    </reaction>
</comment>
<evidence type="ECO:0000256" key="14">
    <source>
        <dbReference type="ARBA" id="ARBA00044898"/>
    </source>
</evidence>
<evidence type="ECO:0000256" key="15">
    <source>
        <dbReference type="ARBA" id="ARBA00044899"/>
    </source>
</evidence>
<evidence type="ECO:0000256" key="18">
    <source>
        <dbReference type="ARBA" id="ARBA00044912"/>
    </source>
</evidence>
<keyword evidence="4 25" id="KW-0812">Transmembrane</keyword>
<comment type="catalytic activity">
    <reaction evidence="8">
        <text>L-lysyl-L-alanine(out) = L-lysyl-L-alanine(in)</text>
        <dbReference type="Rhea" id="RHEA:79399"/>
        <dbReference type="ChEBI" id="CHEBI:229954"/>
    </reaction>
</comment>
<comment type="similarity">
    <text evidence="2">Belongs to the major facilitator superfamily.</text>
</comment>
<evidence type="ECO:0000256" key="9">
    <source>
        <dbReference type="ARBA" id="ARBA00044878"/>
    </source>
</evidence>
<evidence type="ECO:0000256" key="2">
    <source>
        <dbReference type="ARBA" id="ARBA00008335"/>
    </source>
</evidence>
<evidence type="ECO:0000256" key="7">
    <source>
        <dbReference type="ARBA" id="ARBA00023228"/>
    </source>
</evidence>
<comment type="subcellular location">
    <subcellularLocation>
        <location evidence="1">Lysosome membrane</location>
        <topology evidence="1">Multi-pass membrane protein</topology>
    </subcellularLocation>
</comment>
<feature type="transmembrane region" description="Helical" evidence="25">
    <location>
        <begin position="81"/>
        <end position="101"/>
    </location>
</feature>
<evidence type="ECO:0000256" key="4">
    <source>
        <dbReference type="ARBA" id="ARBA00022692"/>
    </source>
</evidence>
<evidence type="ECO:0000256" key="6">
    <source>
        <dbReference type="ARBA" id="ARBA00023136"/>
    </source>
</evidence>
<name>A0ABY6KY52_9ARAC</name>
<evidence type="ECO:0000256" key="3">
    <source>
        <dbReference type="ARBA" id="ARBA00022448"/>
    </source>
</evidence>
<evidence type="ECO:0000259" key="26">
    <source>
        <dbReference type="PROSITE" id="PS50850"/>
    </source>
</evidence>
<evidence type="ECO:0000256" key="12">
    <source>
        <dbReference type="ARBA" id="ARBA00044891"/>
    </source>
</evidence>
<evidence type="ECO:0000256" key="17">
    <source>
        <dbReference type="ARBA" id="ARBA00044903"/>
    </source>
</evidence>
<dbReference type="PANTHER" id="PTHR23512:SF3">
    <property type="entry name" value="MAJOR FACILITATOR SUPERFAMILY DOMAIN-CONTAINING PROTEIN 1"/>
    <property type="match status" value="1"/>
</dbReference>
<dbReference type="Gene3D" id="1.20.1250.20">
    <property type="entry name" value="MFS general substrate transporter like domains"/>
    <property type="match status" value="1"/>
</dbReference>
<evidence type="ECO:0000256" key="8">
    <source>
        <dbReference type="ARBA" id="ARBA00044876"/>
    </source>
</evidence>
<comment type="catalytic activity">
    <reaction evidence="15">
        <text>L-arginyl-L-alpha-amino acid(out) = L-arginyl-L-alpha-amino acid(in)</text>
        <dbReference type="Rhea" id="RHEA:79371"/>
        <dbReference type="ChEBI" id="CHEBI:84315"/>
    </reaction>
</comment>
<proteinExistence type="inferred from homology"/>
<feature type="non-terminal residue" evidence="27">
    <location>
        <position position="1"/>
    </location>
</feature>
<feature type="transmembrane region" description="Helical" evidence="25">
    <location>
        <begin position="17"/>
        <end position="43"/>
    </location>
</feature>
<comment type="subunit">
    <text evidence="24">Homodimer. Interacts with lysosomal protein GLMP (via lumenal domain); the interaction starts while both proteins are still in the endoplasmic reticulum and is required for stabilization of MFSD1 in lysosomes but has no direct effect on its targeting to lysosomes or transporter activity.</text>
</comment>
<evidence type="ECO:0000256" key="10">
    <source>
        <dbReference type="ARBA" id="ARBA00044881"/>
    </source>
</evidence>
<evidence type="ECO:0000313" key="28">
    <source>
        <dbReference type="Proteomes" id="UP001235939"/>
    </source>
</evidence>
<dbReference type="InterPro" id="IPR036259">
    <property type="entry name" value="MFS_trans_sf"/>
</dbReference>
<reference evidence="27 28" key="1">
    <citation type="submission" date="2022-01" db="EMBL/GenBank/DDBJ databases">
        <title>A chromosomal length assembly of Cordylochernes scorpioides.</title>
        <authorList>
            <person name="Zeh D."/>
            <person name="Zeh J."/>
        </authorList>
    </citation>
    <scope>NUCLEOTIDE SEQUENCE [LARGE SCALE GENOMIC DNA]</scope>
    <source>
        <strain evidence="27">IN4F17</strain>
        <tissue evidence="27">Whole Body</tissue>
    </source>
</reference>
<dbReference type="InterPro" id="IPR052187">
    <property type="entry name" value="MFSD1"/>
</dbReference>
<evidence type="ECO:0000313" key="27">
    <source>
        <dbReference type="EMBL" id="UYV73192.1"/>
    </source>
</evidence>
<accession>A0ABY6KY52</accession>
<feature type="transmembrane region" description="Helical" evidence="25">
    <location>
        <begin position="55"/>
        <end position="75"/>
    </location>
</feature>
<gene>
    <name evidence="27" type="ORF">LAZ67_10002155</name>
</gene>
<evidence type="ECO:0000256" key="19">
    <source>
        <dbReference type="ARBA" id="ARBA00044919"/>
    </source>
</evidence>
<evidence type="ECO:0000256" key="24">
    <source>
        <dbReference type="ARBA" id="ARBA00046376"/>
    </source>
</evidence>
<comment type="function">
    <text evidence="23">Lysosomal dipeptide uniporter that selectively exports lysine, arginine or histidine-containing dipeptides with a net positive charge from the lysosome lumen into the cytosol. Could play a role in a specific type of protein O-glycosylation indirectly regulating macrophages migration and tissue invasion. Also essential for liver homeostasis.</text>
</comment>
<comment type="catalytic activity">
    <reaction evidence="11">
        <text>L-alpha-aminoacyl-L-histidine(out) = L-alpha-aminoacyl-L-histidine(in)</text>
        <dbReference type="Rhea" id="RHEA:79375"/>
        <dbReference type="ChEBI" id="CHEBI:229967"/>
    </reaction>
</comment>
<evidence type="ECO:0000256" key="21">
    <source>
        <dbReference type="ARBA" id="ARBA00044985"/>
    </source>
</evidence>
<protein>
    <recommendedName>
        <fullName evidence="21">Lysosomal dipeptide transporter MFSD1</fullName>
    </recommendedName>
    <alternativeName>
        <fullName evidence="22">Major facilitator superfamily domain-containing protein 1</fullName>
    </alternativeName>
</protein>
<dbReference type="InterPro" id="IPR020846">
    <property type="entry name" value="MFS_dom"/>
</dbReference>
<dbReference type="EMBL" id="CP092872">
    <property type="protein sequence ID" value="UYV73192.1"/>
    <property type="molecule type" value="Genomic_DNA"/>
</dbReference>
<evidence type="ECO:0000256" key="22">
    <source>
        <dbReference type="ARBA" id="ARBA00045018"/>
    </source>
</evidence>
<comment type="catalytic activity">
    <reaction evidence="14">
        <text>L-aspartyl-L-lysine(out) = L-aspartyl-L-lysine(in)</text>
        <dbReference type="Rhea" id="RHEA:79411"/>
        <dbReference type="ChEBI" id="CHEBI:229953"/>
    </reaction>
</comment>
<sequence length="180" mass="19611">MTAAIKIKDVIEFPSSFWMICLICVTFYIAIFPFVALGTVFFVRKFGLSPSEANTLDGMIYLISTIGSPIVGLLVDYFGYNLSWLASAIVVTIGAHMLLAFTTLNPWVAVVILGLAYTTVACSLWPLVPLIIPSHQHGTAYGLVQALQNLGLGAVTLLAGYIVDSKGYLFLEIFFIDCLF</sequence>
<dbReference type="Proteomes" id="UP001235939">
    <property type="component" value="Chromosome 10"/>
</dbReference>
<comment type="catalytic activity">
    <reaction evidence="10">
        <text>L-alpha-aminoacyl-L-arginine(out) = L-alpha-aminoacyl-L-arginine(in)</text>
        <dbReference type="Rhea" id="RHEA:79367"/>
        <dbReference type="ChEBI" id="CHEBI:229968"/>
    </reaction>
</comment>
<feature type="domain" description="Major facilitator superfamily (MFS) profile" evidence="26">
    <location>
        <begin position="1"/>
        <end position="180"/>
    </location>
</feature>
<evidence type="ECO:0000256" key="25">
    <source>
        <dbReference type="SAM" id="Phobius"/>
    </source>
</evidence>
<comment type="catalytic activity">
    <reaction evidence="16">
        <text>L-lysyl-L-lysine(out) = L-lysyl-L-lysine(in)</text>
        <dbReference type="Rhea" id="RHEA:79403"/>
        <dbReference type="ChEBI" id="CHEBI:229956"/>
    </reaction>
</comment>
<evidence type="ECO:0000256" key="13">
    <source>
        <dbReference type="ARBA" id="ARBA00044893"/>
    </source>
</evidence>
<feature type="transmembrane region" description="Helical" evidence="25">
    <location>
        <begin position="108"/>
        <end position="128"/>
    </location>
</feature>
<keyword evidence="3" id="KW-0813">Transport</keyword>
<comment type="catalytic activity">
    <reaction evidence="20">
        <text>L-lysyl-glycine(out) = L-lysyl-glycine(in)</text>
        <dbReference type="Rhea" id="RHEA:79407"/>
        <dbReference type="ChEBI" id="CHEBI:191202"/>
    </reaction>
</comment>
<comment type="catalytic activity">
    <reaction evidence="17">
        <text>L-arginyl-glycine(out) = L-arginyl-glycine(in)</text>
        <dbReference type="Rhea" id="RHEA:79391"/>
        <dbReference type="ChEBI" id="CHEBI:229955"/>
    </reaction>
</comment>
<comment type="catalytic activity">
    <reaction evidence="18">
        <text>L-histidyl-L-alpha-amino acid(out) = L-histidyl-L-alpha-amino acid(in)</text>
        <dbReference type="Rhea" id="RHEA:79379"/>
        <dbReference type="ChEBI" id="CHEBI:229964"/>
    </reaction>
</comment>
<evidence type="ECO:0000256" key="16">
    <source>
        <dbReference type="ARBA" id="ARBA00044900"/>
    </source>
</evidence>
<feature type="transmembrane region" description="Helical" evidence="25">
    <location>
        <begin position="140"/>
        <end position="163"/>
    </location>
</feature>
<organism evidence="27 28">
    <name type="scientific">Cordylochernes scorpioides</name>
    <dbReference type="NCBI Taxonomy" id="51811"/>
    <lineage>
        <taxon>Eukaryota</taxon>
        <taxon>Metazoa</taxon>
        <taxon>Ecdysozoa</taxon>
        <taxon>Arthropoda</taxon>
        <taxon>Chelicerata</taxon>
        <taxon>Arachnida</taxon>
        <taxon>Pseudoscorpiones</taxon>
        <taxon>Cheliferoidea</taxon>
        <taxon>Chernetidae</taxon>
        <taxon>Cordylochernes</taxon>
    </lineage>
</organism>
<keyword evidence="5 25" id="KW-1133">Transmembrane helix</keyword>
<keyword evidence="28" id="KW-1185">Reference proteome</keyword>
<dbReference type="PANTHER" id="PTHR23512">
    <property type="entry name" value="MAJOR FACILITATOR SUPERFAMILY DOMAIN-CONTAINING PROTEIN 1"/>
    <property type="match status" value="1"/>
</dbReference>
<comment type="catalytic activity">
    <reaction evidence="19">
        <text>L-alanyl-L-lysine(out) = L-alanyl-L-lysine(in)</text>
        <dbReference type="Rhea" id="RHEA:79415"/>
        <dbReference type="ChEBI" id="CHEBI:192470"/>
    </reaction>
</comment>
<evidence type="ECO:0000256" key="11">
    <source>
        <dbReference type="ARBA" id="ARBA00044884"/>
    </source>
</evidence>
<evidence type="ECO:0000256" key="1">
    <source>
        <dbReference type="ARBA" id="ARBA00004155"/>
    </source>
</evidence>
<keyword evidence="6 25" id="KW-0472">Membrane</keyword>
<dbReference type="InterPro" id="IPR011701">
    <property type="entry name" value="MFS"/>
</dbReference>
<keyword evidence="7" id="KW-0458">Lysosome</keyword>
<comment type="catalytic activity">
    <reaction evidence="9">
        <text>L-histidyl-glycine(out) = L-histidyl-glycine(in)</text>
        <dbReference type="Rhea" id="RHEA:79395"/>
        <dbReference type="ChEBI" id="CHEBI:229957"/>
    </reaction>
</comment>